<protein>
    <submittedName>
        <fullName evidence="1">Uncharacterized protein</fullName>
    </submittedName>
</protein>
<evidence type="ECO:0000313" key="2">
    <source>
        <dbReference type="Proteomes" id="UP000007963"/>
    </source>
</evidence>
<dbReference type="AlphaFoldDB" id="Q0CJP8"/>
<name>Q0CJP8_ASPTN</name>
<gene>
    <name evidence="1" type="ORF">ATEG_06086</name>
</gene>
<dbReference type="VEuPathDB" id="FungiDB:ATEG_06086"/>
<dbReference type="EMBL" id="CH476601">
    <property type="protein sequence ID" value="EAU33847.1"/>
    <property type="molecule type" value="Genomic_DNA"/>
</dbReference>
<dbReference type="OrthoDB" id="4506430at2759"/>
<dbReference type="OMA" id="RMIRIRG"/>
<dbReference type="HOGENOM" id="CLU_868723_0_0_1"/>
<dbReference type="RefSeq" id="XP_001215264.1">
    <property type="nucleotide sequence ID" value="XM_001215264.1"/>
</dbReference>
<sequence>MSGPLNTQVDIGNLSLASLGSFSTMLTALSADDVQPIAMIQMQNLGAAFPVSGPIPTKAPDYLQRCHSTRLERVGIVVGWRKGDAASYMAQSTGGQAIALLAVYLQNIGVKSPGDVLYSISRGLLPLSACPSSPQMLERVTQVLAEKLAVVKFGTILAEQVCRIHKAYQQLQQDVPVNLLEPMNDDWLSEVLVMLSHALREDKRMIRIRGCCWMGYILSLVVTLFAHDCLVTVEGVIIHQGHRSSSIIVEITSTLQEKPPEVHSMHDIDSITELLDSSRFHVGRDPLPIKADFAWNGLVSDMLYTLFQQWDLVRIQDKLL</sequence>
<organism evidence="1 2">
    <name type="scientific">Aspergillus terreus (strain NIH 2624 / FGSC A1156)</name>
    <dbReference type="NCBI Taxonomy" id="341663"/>
    <lineage>
        <taxon>Eukaryota</taxon>
        <taxon>Fungi</taxon>
        <taxon>Dikarya</taxon>
        <taxon>Ascomycota</taxon>
        <taxon>Pezizomycotina</taxon>
        <taxon>Eurotiomycetes</taxon>
        <taxon>Eurotiomycetidae</taxon>
        <taxon>Eurotiales</taxon>
        <taxon>Aspergillaceae</taxon>
        <taxon>Aspergillus</taxon>
        <taxon>Aspergillus subgen. Circumdati</taxon>
    </lineage>
</organism>
<dbReference type="eggNOG" id="ENOG502SPAQ">
    <property type="taxonomic scope" value="Eukaryota"/>
</dbReference>
<proteinExistence type="predicted"/>
<evidence type="ECO:0000313" key="1">
    <source>
        <dbReference type="EMBL" id="EAU33847.1"/>
    </source>
</evidence>
<dbReference type="Proteomes" id="UP000007963">
    <property type="component" value="Unassembled WGS sequence"/>
</dbReference>
<accession>Q0CJP8</accession>
<reference evidence="2" key="1">
    <citation type="submission" date="2005-09" db="EMBL/GenBank/DDBJ databases">
        <title>Annotation of the Aspergillus terreus NIH2624 genome.</title>
        <authorList>
            <person name="Birren B.W."/>
            <person name="Lander E.S."/>
            <person name="Galagan J.E."/>
            <person name="Nusbaum C."/>
            <person name="Devon K."/>
            <person name="Henn M."/>
            <person name="Ma L.-J."/>
            <person name="Jaffe D.B."/>
            <person name="Butler J."/>
            <person name="Alvarez P."/>
            <person name="Gnerre S."/>
            <person name="Grabherr M."/>
            <person name="Kleber M."/>
            <person name="Mauceli E.W."/>
            <person name="Brockman W."/>
            <person name="Rounsley S."/>
            <person name="Young S.K."/>
            <person name="LaButti K."/>
            <person name="Pushparaj V."/>
            <person name="DeCaprio D."/>
            <person name="Crawford M."/>
            <person name="Koehrsen M."/>
            <person name="Engels R."/>
            <person name="Montgomery P."/>
            <person name="Pearson M."/>
            <person name="Howarth C."/>
            <person name="Larson L."/>
            <person name="Luoma S."/>
            <person name="White J."/>
            <person name="Alvarado L."/>
            <person name="Kodira C.D."/>
            <person name="Zeng Q."/>
            <person name="Oleary S."/>
            <person name="Yandava C."/>
            <person name="Denning D.W."/>
            <person name="Nierman W.C."/>
            <person name="Milne T."/>
            <person name="Madden K."/>
        </authorList>
    </citation>
    <scope>NUCLEOTIDE SEQUENCE [LARGE SCALE GENOMIC DNA]</scope>
    <source>
        <strain evidence="2">NIH 2624 / FGSC A1156</strain>
    </source>
</reference>
<dbReference type="GeneID" id="4321654"/>